<comment type="caution">
    <text evidence="2">The sequence shown here is derived from an EMBL/GenBank/DDBJ whole genome shotgun (WGS) entry which is preliminary data.</text>
</comment>
<feature type="region of interest" description="Disordered" evidence="1">
    <location>
        <begin position="297"/>
        <end position="364"/>
    </location>
</feature>
<feature type="compositionally biased region" description="Polar residues" evidence="1">
    <location>
        <begin position="165"/>
        <end position="183"/>
    </location>
</feature>
<sequence>MLTLLAAFLKESNEKHPLVHGDGDGGGKKCQREDSGSNLPTCSHGVTQSPSNTCLKDKRSSVEHLKSEAHGEETVFYPDGTNKGGCEDRPLPPDTSQHNEDNKDGPLDEDTSSKAPEIPHPASSEGDKPHPGGQEMKLEQKESPRRSSASAMRAAFARRRLDASTSSGESARTKETSPPQMQCHTRLPPRDRPTTARQYVDEVGLTITPPHPPRPRGNHNLLSHLPLHSQQPGRTPTPLIPIGGIHMITPRSTMPLYSLESRPSAGASWRLGGFPPLQRHETLEETQRDPEVLVGIQRNTRGGVQQPSSPGEEPRETLKETSASSDTRVKDEDPDVDKHVAERPVSPETPKGQKETPSSETQLL</sequence>
<dbReference type="EMBL" id="JAPTMU010000018">
    <property type="protein sequence ID" value="KAJ4928082.1"/>
    <property type="molecule type" value="Genomic_DNA"/>
</dbReference>
<feature type="compositionally biased region" description="Polar residues" evidence="1">
    <location>
        <begin position="355"/>
        <end position="364"/>
    </location>
</feature>
<feature type="compositionally biased region" description="Basic and acidic residues" evidence="1">
    <location>
        <begin position="55"/>
        <end position="73"/>
    </location>
</feature>
<feature type="compositionally biased region" description="Polar residues" evidence="1">
    <location>
        <begin position="36"/>
        <end position="54"/>
    </location>
</feature>
<feature type="compositionally biased region" description="Basic and acidic residues" evidence="1">
    <location>
        <begin position="327"/>
        <end position="342"/>
    </location>
</feature>
<dbReference type="Proteomes" id="UP001219934">
    <property type="component" value="Unassembled WGS sequence"/>
</dbReference>
<feature type="compositionally biased region" description="Basic and acidic residues" evidence="1">
    <location>
        <begin position="85"/>
        <end position="106"/>
    </location>
</feature>
<feature type="compositionally biased region" description="Basic and acidic residues" evidence="1">
    <location>
        <begin position="125"/>
        <end position="145"/>
    </location>
</feature>
<proteinExistence type="predicted"/>
<gene>
    <name evidence="2" type="ORF">JOQ06_015881</name>
</gene>
<feature type="region of interest" description="Disordered" evidence="1">
    <location>
        <begin position="10"/>
        <end position="194"/>
    </location>
</feature>
<protein>
    <submittedName>
        <fullName evidence="2">Uncharacterized protein</fullName>
    </submittedName>
</protein>
<accession>A0AAD6ANT8</accession>
<reference evidence="2" key="1">
    <citation type="submission" date="2022-11" db="EMBL/GenBank/DDBJ databases">
        <title>Chromosome-level genome of Pogonophryne albipinna.</title>
        <authorList>
            <person name="Jo E."/>
        </authorList>
    </citation>
    <scope>NUCLEOTIDE SEQUENCE</scope>
    <source>
        <strain evidence="2">SGF0006</strain>
        <tissue evidence="2">Muscle</tissue>
    </source>
</reference>
<name>A0AAD6ANT8_9TELE</name>
<feature type="compositionally biased region" description="Polar residues" evidence="1">
    <location>
        <begin position="297"/>
        <end position="309"/>
    </location>
</feature>
<feature type="compositionally biased region" description="Basic and acidic residues" evidence="1">
    <location>
        <begin position="11"/>
        <end position="35"/>
    </location>
</feature>
<organism evidence="2 3">
    <name type="scientific">Pogonophryne albipinna</name>
    <dbReference type="NCBI Taxonomy" id="1090488"/>
    <lineage>
        <taxon>Eukaryota</taxon>
        <taxon>Metazoa</taxon>
        <taxon>Chordata</taxon>
        <taxon>Craniata</taxon>
        <taxon>Vertebrata</taxon>
        <taxon>Euteleostomi</taxon>
        <taxon>Actinopterygii</taxon>
        <taxon>Neopterygii</taxon>
        <taxon>Teleostei</taxon>
        <taxon>Neoteleostei</taxon>
        <taxon>Acanthomorphata</taxon>
        <taxon>Eupercaria</taxon>
        <taxon>Perciformes</taxon>
        <taxon>Notothenioidei</taxon>
        <taxon>Pogonophryne</taxon>
    </lineage>
</organism>
<evidence type="ECO:0000313" key="2">
    <source>
        <dbReference type="EMBL" id="KAJ4928082.1"/>
    </source>
</evidence>
<evidence type="ECO:0000313" key="3">
    <source>
        <dbReference type="Proteomes" id="UP001219934"/>
    </source>
</evidence>
<dbReference type="AlphaFoldDB" id="A0AAD6ANT8"/>
<evidence type="ECO:0000256" key="1">
    <source>
        <dbReference type="SAM" id="MobiDB-lite"/>
    </source>
</evidence>
<feature type="compositionally biased region" description="Low complexity" evidence="1">
    <location>
        <begin position="146"/>
        <end position="155"/>
    </location>
</feature>
<keyword evidence="3" id="KW-1185">Reference proteome</keyword>